<protein>
    <submittedName>
        <fullName evidence="1">Uncharacterized protein</fullName>
    </submittedName>
</protein>
<proteinExistence type="predicted"/>
<reference evidence="1" key="1">
    <citation type="submission" date="2022-10" db="EMBL/GenBank/DDBJ databases">
        <title>Culturing micro-colonial fungi from biological soil crusts in the Mojave desert and describing Neophaeococcomyces mojavensis, and introducing the new genera and species Taxawa tesnikishii.</title>
        <authorList>
            <person name="Kurbessoian T."/>
            <person name="Stajich J.E."/>
        </authorList>
    </citation>
    <scope>NUCLEOTIDE SEQUENCE</scope>
    <source>
        <strain evidence="1">JES_112</strain>
    </source>
</reference>
<keyword evidence="2" id="KW-1185">Reference proteome</keyword>
<evidence type="ECO:0000313" key="2">
    <source>
        <dbReference type="Proteomes" id="UP001172386"/>
    </source>
</evidence>
<name>A0ACC3A9W5_9EURO</name>
<organism evidence="1 2">
    <name type="scientific">Neophaeococcomyces mojaviensis</name>
    <dbReference type="NCBI Taxonomy" id="3383035"/>
    <lineage>
        <taxon>Eukaryota</taxon>
        <taxon>Fungi</taxon>
        <taxon>Dikarya</taxon>
        <taxon>Ascomycota</taxon>
        <taxon>Pezizomycotina</taxon>
        <taxon>Eurotiomycetes</taxon>
        <taxon>Chaetothyriomycetidae</taxon>
        <taxon>Chaetothyriales</taxon>
        <taxon>Chaetothyriales incertae sedis</taxon>
        <taxon>Neophaeococcomyces</taxon>
    </lineage>
</organism>
<dbReference type="Proteomes" id="UP001172386">
    <property type="component" value="Unassembled WGS sequence"/>
</dbReference>
<accession>A0ACC3A9W5</accession>
<evidence type="ECO:0000313" key="1">
    <source>
        <dbReference type="EMBL" id="KAJ9658009.1"/>
    </source>
</evidence>
<dbReference type="EMBL" id="JAPDRQ010000056">
    <property type="protein sequence ID" value="KAJ9658009.1"/>
    <property type="molecule type" value="Genomic_DNA"/>
</dbReference>
<gene>
    <name evidence="1" type="ORF">H2198_003978</name>
</gene>
<sequence>MSKTFVQFRDEQAYFLDDTPLKLAQAEEAREFYKLRSRENRETDFAYPRISYTISGSDLVTPGPIEKRDNNG</sequence>
<comment type="caution">
    <text evidence="1">The sequence shown here is derived from an EMBL/GenBank/DDBJ whole genome shotgun (WGS) entry which is preliminary data.</text>
</comment>